<feature type="compositionally biased region" description="Basic residues" evidence="2">
    <location>
        <begin position="351"/>
        <end position="375"/>
    </location>
</feature>
<name>A0A2C6L7A1_9APIC</name>
<evidence type="ECO:0000313" key="6">
    <source>
        <dbReference type="Proteomes" id="UP000221165"/>
    </source>
</evidence>
<dbReference type="GO" id="GO:0043489">
    <property type="term" value="P:RNA stabilization"/>
    <property type="evidence" value="ECO:0007669"/>
    <property type="project" value="TreeGrafter"/>
</dbReference>
<dbReference type="InterPro" id="IPR012340">
    <property type="entry name" value="NA-bd_OB-fold"/>
</dbReference>
<dbReference type="PROSITE" id="PS50126">
    <property type="entry name" value="S1"/>
    <property type="match status" value="2"/>
</dbReference>
<evidence type="ECO:0000259" key="3">
    <source>
        <dbReference type="PROSITE" id="PS50126"/>
    </source>
</evidence>
<evidence type="ECO:0000256" key="2">
    <source>
        <dbReference type="SAM" id="MobiDB-lite"/>
    </source>
</evidence>
<feature type="compositionally biased region" description="Acidic residues" evidence="2">
    <location>
        <begin position="337"/>
        <end position="346"/>
    </location>
</feature>
<feature type="region of interest" description="Disordered" evidence="2">
    <location>
        <begin position="307"/>
        <end position="375"/>
    </location>
</feature>
<dbReference type="SMART" id="SM00316">
    <property type="entry name" value="S1"/>
    <property type="match status" value="2"/>
</dbReference>
<dbReference type="InterPro" id="IPR003029">
    <property type="entry name" value="S1_domain"/>
</dbReference>
<dbReference type="RefSeq" id="XP_067924833.1">
    <property type="nucleotide sequence ID" value="XM_068063187.1"/>
</dbReference>
<dbReference type="Pfam" id="PF13917">
    <property type="entry name" value="zf-CCHC_3"/>
    <property type="match status" value="1"/>
</dbReference>
<dbReference type="Gene3D" id="2.40.50.140">
    <property type="entry name" value="Nucleic acid-binding proteins"/>
    <property type="match status" value="2"/>
</dbReference>
<dbReference type="VEuPathDB" id="ToxoDB:CSUI_002989"/>
<accession>A0A2C6L7A1</accession>
<dbReference type="GO" id="GO:0008270">
    <property type="term" value="F:zinc ion binding"/>
    <property type="evidence" value="ECO:0007669"/>
    <property type="project" value="UniProtKB-KW"/>
</dbReference>
<feature type="region of interest" description="Disordered" evidence="2">
    <location>
        <begin position="200"/>
        <end position="234"/>
    </location>
</feature>
<keyword evidence="1" id="KW-0862">Zinc</keyword>
<sequence length="375" mass="42037">MFSEDHDDAYQFQWGGYRDRESSPSAERPPQRSADTHRGVVKRIQSYGAFVRIDALNKEGLLHISRICDQRVEQVEDVLAVGQEVWVKVLSQDDGKLRLCMKSVNQHDGTDRESLRDTFARRGEGGGLKIPELDSVHQGTVRRIQDFGAFISIDGFDRDGLLHISCISSQKLDKVDDVLTVGDKVWVKVTKVEDGGKFGLDMRGISQKDGTDNDPNNLSRQRGPRPKAPNQQERLAPDAVYNVTCHRCGGKGHMTHECYNTGGNKYEILEDEQPGCLKETAPALSAFASGANAIQVDPVKREKLGLEWKKAKKEGEEHKKKKRKKHKAPSSSSETSTSDDSDDSDSSSEPKKKKSKKRKSKEKKSKHHKKKAKHH</sequence>
<feature type="domain" description="CCHC-type" evidence="4">
    <location>
        <begin position="245"/>
        <end position="258"/>
    </location>
</feature>
<dbReference type="SUPFAM" id="SSF50249">
    <property type="entry name" value="Nucleic acid-binding proteins"/>
    <property type="match status" value="2"/>
</dbReference>
<dbReference type="EMBL" id="MIGC01001260">
    <property type="protein sequence ID" value="PHJ23156.1"/>
    <property type="molecule type" value="Genomic_DNA"/>
</dbReference>
<dbReference type="PANTHER" id="PTHR15838:SF1">
    <property type="entry name" value="ZINC FINGER CCHC DOMAIN-CONTAINING PROTEIN 17"/>
    <property type="match status" value="1"/>
</dbReference>
<feature type="compositionally biased region" description="Basic residues" evidence="2">
    <location>
        <begin position="319"/>
        <end position="328"/>
    </location>
</feature>
<feature type="compositionally biased region" description="Basic and acidic residues" evidence="2">
    <location>
        <begin position="307"/>
        <end position="318"/>
    </location>
</feature>
<dbReference type="Proteomes" id="UP000221165">
    <property type="component" value="Unassembled WGS sequence"/>
</dbReference>
<dbReference type="GeneID" id="94426398"/>
<evidence type="ECO:0000256" key="1">
    <source>
        <dbReference type="PROSITE-ProRule" id="PRU00047"/>
    </source>
</evidence>
<dbReference type="InterPro" id="IPR001878">
    <property type="entry name" value="Znf_CCHC"/>
</dbReference>
<dbReference type="AlphaFoldDB" id="A0A2C6L7A1"/>
<proteinExistence type="predicted"/>
<feature type="domain" description="S1 motif" evidence="3">
    <location>
        <begin position="134"/>
        <end position="203"/>
    </location>
</feature>
<dbReference type="Pfam" id="PF00575">
    <property type="entry name" value="S1"/>
    <property type="match status" value="2"/>
</dbReference>
<keyword evidence="1" id="KW-0479">Metal-binding</keyword>
<dbReference type="GO" id="GO:0003723">
    <property type="term" value="F:RNA binding"/>
    <property type="evidence" value="ECO:0007669"/>
    <property type="project" value="TreeGrafter"/>
</dbReference>
<comment type="caution">
    <text evidence="5">The sequence shown here is derived from an EMBL/GenBank/DDBJ whole genome shotgun (WGS) entry which is preliminary data.</text>
</comment>
<keyword evidence="1" id="KW-0863">Zinc-finger</keyword>
<keyword evidence="6" id="KW-1185">Reference proteome</keyword>
<evidence type="ECO:0000313" key="5">
    <source>
        <dbReference type="EMBL" id="PHJ23156.1"/>
    </source>
</evidence>
<dbReference type="PANTHER" id="PTHR15838">
    <property type="entry name" value="NUCLEOLAR PROTEIN OF 40 KDA"/>
    <property type="match status" value="1"/>
</dbReference>
<dbReference type="PROSITE" id="PS50158">
    <property type="entry name" value="ZF_CCHC"/>
    <property type="match status" value="1"/>
</dbReference>
<organism evidence="5 6">
    <name type="scientific">Cystoisospora suis</name>
    <dbReference type="NCBI Taxonomy" id="483139"/>
    <lineage>
        <taxon>Eukaryota</taxon>
        <taxon>Sar</taxon>
        <taxon>Alveolata</taxon>
        <taxon>Apicomplexa</taxon>
        <taxon>Conoidasida</taxon>
        <taxon>Coccidia</taxon>
        <taxon>Eucoccidiorida</taxon>
        <taxon>Eimeriorina</taxon>
        <taxon>Sarcocystidae</taxon>
        <taxon>Cystoisospora</taxon>
    </lineage>
</organism>
<reference evidence="5 6" key="1">
    <citation type="journal article" date="2017" name="Int. J. Parasitol.">
        <title>The genome of the protozoan parasite Cystoisospora suis and a reverse vaccinology approach to identify vaccine candidates.</title>
        <authorList>
            <person name="Palmieri N."/>
            <person name="Shrestha A."/>
            <person name="Ruttkowski B."/>
            <person name="Beck T."/>
            <person name="Vogl C."/>
            <person name="Tomley F."/>
            <person name="Blake D.P."/>
            <person name="Joachim A."/>
        </authorList>
    </citation>
    <scope>NUCLEOTIDE SEQUENCE [LARGE SCALE GENOMIC DNA]</scope>
    <source>
        <strain evidence="5 6">Wien I</strain>
    </source>
</reference>
<evidence type="ECO:0000259" key="4">
    <source>
        <dbReference type="PROSITE" id="PS50158"/>
    </source>
</evidence>
<gene>
    <name evidence="5" type="ORF">CSUI_002989</name>
</gene>
<protein>
    <submittedName>
        <fullName evidence="5">S1 rna binding domain-containing protein</fullName>
    </submittedName>
</protein>
<feature type="domain" description="S1 motif" evidence="3">
    <location>
        <begin position="34"/>
        <end position="102"/>
    </location>
</feature>
<dbReference type="OrthoDB" id="1918363at2759"/>
<feature type="region of interest" description="Disordered" evidence="2">
    <location>
        <begin position="1"/>
        <end position="38"/>
    </location>
</feature>